<keyword evidence="9" id="KW-1185">Reference proteome</keyword>
<protein>
    <submittedName>
        <fullName evidence="8">Dicarboxylate/amino acid:cation symporter</fullName>
    </submittedName>
</protein>
<feature type="transmembrane region" description="Helical" evidence="7">
    <location>
        <begin position="374"/>
        <end position="391"/>
    </location>
</feature>
<accession>A0ABP7QU66</accession>
<evidence type="ECO:0000256" key="4">
    <source>
        <dbReference type="ARBA" id="ARBA00022692"/>
    </source>
</evidence>
<evidence type="ECO:0000313" key="9">
    <source>
        <dbReference type="Proteomes" id="UP001500742"/>
    </source>
</evidence>
<dbReference type="Proteomes" id="UP001500742">
    <property type="component" value="Unassembled WGS sequence"/>
</dbReference>
<evidence type="ECO:0000256" key="1">
    <source>
        <dbReference type="ARBA" id="ARBA00004651"/>
    </source>
</evidence>
<proteinExistence type="predicted"/>
<keyword evidence="4 7" id="KW-0812">Transmembrane</keyword>
<dbReference type="RefSeq" id="WP_259094130.1">
    <property type="nucleotide sequence ID" value="NZ_BAAAZC010000029.1"/>
</dbReference>
<evidence type="ECO:0000256" key="2">
    <source>
        <dbReference type="ARBA" id="ARBA00022448"/>
    </source>
</evidence>
<keyword evidence="3" id="KW-1003">Cell membrane</keyword>
<dbReference type="PRINTS" id="PR00173">
    <property type="entry name" value="EDTRNSPORT"/>
</dbReference>
<keyword evidence="2" id="KW-0813">Transport</keyword>
<evidence type="ECO:0000313" key="8">
    <source>
        <dbReference type="EMBL" id="GAA3987871.1"/>
    </source>
</evidence>
<evidence type="ECO:0000256" key="7">
    <source>
        <dbReference type="SAM" id="Phobius"/>
    </source>
</evidence>
<feature type="transmembrane region" description="Helical" evidence="7">
    <location>
        <begin position="7"/>
        <end position="25"/>
    </location>
</feature>
<evidence type="ECO:0000256" key="6">
    <source>
        <dbReference type="ARBA" id="ARBA00023136"/>
    </source>
</evidence>
<keyword evidence="5 7" id="KW-1133">Transmembrane helix</keyword>
<comment type="caution">
    <text evidence="8">The sequence shown here is derived from an EMBL/GenBank/DDBJ whole genome shotgun (WGS) entry which is preliminary data.</text>
</comment>
<organism evidence="8 9">
    <name type="scientific">Mucilaginibacter dorajii</name>
    <dbReference type="NCBI Taxonomy" id="692994"/>
    <lineage>
        <taxon>Bacteria</taxon>
        <taxon>Pseudomonadati</taxon>
        <taxon>Bacteroidota</taxon>
        <taxon>Sphingobacteriia</taxon>
        <taxon>Sphingobacteriales</taxon>
        <taxon>Sphingobacteriaceae</taxon>
        <taxon>Mucilaginibacter</taxon>
    </lineage>
</organism>
<dbReference type="InterPro" id="IPR036458">
    <property type="entry name" value="Na:dicarbo_symporter_sf"/>
</dbReference>
<reference evidence="9" key="1">
    <citation type="journal article" date="2019" name="Int. J. Syst. Evol. Microbiol.">
        <title>The Global Catalogue of Microorganisms (GCM) 10K type strain sequencing project: providing services to taxonomists for standard genome sequencing and annotation.</title>
        <authorList>
            <consortium name="The Broad Institute Genomics Platform"/>
            <consortium name="The Broad Institute Genome Sequencing Center for Infectious Disease"/>
            <person name="Wu L."/>
            <person name="Ma J."/>
        </authorList>
    </citation>
    <scope>NUCLEOTIDE SEQUENCE [LARGE SCALE GENOMIC DNA]</scope>
    <source>
        <strain evidence="9">JCM 16601</strain>
    </source>
</reference>
<evidence type="ECO:0000256" key="3">
    <source>
        <dbReference type="ARBA" id="ARBA00022475"/>
    </source>
</evidence>
<feature type="transmembrane region" description="Helical" evidence="7">
    <location>
        <begin position="96"/>
        <end position="121"/>
    </location>
</feature>
<feature type="transmembrane region" description="Helical" evidence="7">
    <location>
        <begin position="240"/>
        <end position="261"/>
    </location>
</feature>
<comment type="subcellular location">
    <subcellularLocation>
        <location evidence="1">Cell membrane</location>
        <topology evidence="1">Multi-pass membrane protein</topology>
    </subcellularLocation>
</comment>
<name>A0ABP7QU66_9SPHI</name>
<dbReference type="InterPro" id="IPR001991">
    <property type="entry name" value="Na-dicarboxylate_symporter"/>
</dbReference>
<feature type="transmembrane region" description="Helical" evidence="7">
    <location>
        <begin position="133"/>
        <end position="155"/>
    </location>
</feature>
<dbReference type="PANTHER" id="PTHR42865">
    <property type="entry name" value="PROTON/GLUTAMATE-ASPARTATE SYMPORTER"/>
    <property type="match status" value="1"/>
</dbReference>
<dbReference type="SUPFAM" id="SSF118215">
    <property type="entry name" value="Proton glutamate symport protein"/>
    <property type="match status" value="1"/>
</dbReference>
<evidence type="ECO:0000256" key="5">
    <source>
        <dbReference type="ARBA" id="ARBA00022989"/>
    </source>
</evidence>
<feature type="transmembrane region" description="Helical" evidence="7">
    <location>
        <begin position="403"/>
        <end position="426"/>
    </location>
</feature>
<feature type="transmembrane region" description="Helical" evidence="7">
    <location>
        <begin position="344"/>
        <end position="368"/>
    </location>
</feature>
<dbReference type="PANTHER" id="PTHR42865:SF7">
    <property type="entry name" value="PROTON_GLUTAMATE-ASPARTATE SYMPORTER"/>
    <property type="match status" value="1"/>
</dbReference>
<sequence>MQTKNRLTLYIFIALVLGVILGNIYNTNVIKSININISTAEAGIKTIDKSLAASADTTTAVYKTLKTQRASLVKAQQDNNTLREDKLEFFNILSKIFLNLIKMVVAPLVFTTLVVGVAKVGDIKAVGRIGGKTMLWFISATLVSLLLGMLLVNLFEPGKTMHLPLPDSHLSTGIKKSALSFSEFIGHVFPTSFIKSMADNEILQIVVFAMFFGIATAAIGEQGKIVIKAMDAIAHVIMKITGYVMKLAPVAVFGAITAVIAKQGLGVLSTYGIFIGEFYFSLVLLWLIIILAGFIVLRKPVFKLINSIKDAMLIAFSTSTSEAAYPKVLVELERFGCSNKIVSFVLPLGYSFNLDGSMMYMTFASLFLAQSYDIHLSFGHQLSMLLVLMLTSKGVAGVPRASLVVIAGTLSMFNIPEAGLFLLIGIDPILDMGRSATNVLGNAMATAVVSKWEGELNN</sequence>
<dbReference type="Gene3D" id="1.10.3860.10">
    <property type="entry name" value="Sodium:dicarboxylate symporter"/>
    <property type="match status" value="1"/>
</dbReference>
<dbReference type="Pfam" id="PF00375">
    <property type="entry name" value="SDF"/>
    <property type="match status" value="1"/>
</dbReference>
<dbReference type="EMBL" id="BAAAZC010000029">
    <property type="protein sequence ID" value="GAA3987871.1"/>
    <property type="molecule type" value="Genomic_DNA"/>
</dbReference>
<keyword evidence="6 7" id="KW-0472">Membrane</keyword>
<feature type="transmembrane region" description="Helical" evidence="7">
    <location>
        <begin position="273"/>
        <end position="297"/>
    </location>
</feature>
<feature type="transmembrane region" description="Helical" evidence="7">
    <location>
        <begin position="202"/>
        <end position="220"/>
    </location>
</feature>
<gene>
    <name evidence="8" type="ORF">GCM10022210_45770</name>
</gene>